<dbReference type="Pfam" id="PF00432">
    <property type="entry name" value="Prenyltrans"/>
    <property type="match status" value="2"/>
</dbReference>
<evidence type="ECO:0000256" key="11">
    <source>
        <dbReference type="ARBA" id="ARBA00032766"/>
    </source>
</evidence>
<dbReference type="Proteomes" id="UP000008743">
    <property type="component" value="Unassembled WGS sequence"/>
</dbReference>
<evidence type="ECO:0000256" key="13">
    <source>
        <dbReference type="SAM" id="MobiDB-lite"/>
    </source>
</evidence>
<evidence type="ECO:0000256" key="8">
    <source>
        <dbReference type="ARBA" id="ARBA00022737"/>
    </source>
</evidence>
<dbReference type="PANTHER" id="PTHR11774:SF11">
    <property type="entry name" value="GERANYLGERANYL TRANSFERASE TYPE-2 SUBUNIT BETA"/>
    <property type="match status" value="1"/>
</dbReference>
<sequence>MMHPFTNKKHFEYFDDDSKSNIAAKPKFDTEKTHSLLTLHGPNGASYNFTSCWCSVNRQAMHSDASYESKDATLPSTIHPLLLKKHVEFLVGYTPANNPYEYAVTEHLRMNGMFWSLTALDLMGALDQMDREAIVTFVRDCQHRNPPAPFAELEASEALRSRTVDASHATAAAAASLPSQALPNAPDTNTGVGSDATPSTDARTNAAQEAARQKYVKQLVAASASQRGGFGASIGHDAHVLSTLSAVQILCLFDRLDAIDEEATVAFVASLQQPDGSFVGDVWGEVDTRFSLCAMACLSLLGRLDAIDVQAAVRFIQSTANFDGGFGRVPGSESHASQVYVCLGALTIAGAVDACVDRDQLGWWLAERQLPKSGGLNGRPEKLPDVCYSWWVLSSMCMLDRLQWIDAERLAKFILACQDDVAGGIADRPDDMSDPYHTVFGLAGLSLLARLGAPDAKVQSDQEGVVGVSAGLAIKPVNSVYCLPQDVIDRVMQRNKDRRK</sequence>
<evidence type="ECO:0000313" key="15">
    <source>
        <dbReference type="EMBL" id="KJE88865.1"/>
    </source>
</evidence>
<comment type="cofactor">
    <cofactor evidence="1">
        <name>Zn(2+)</name>
        <dbReference type="ChEBI" id="CHEBI:29105"/>
    </cofactor>
</comment>
<feature type="compositionally biased region" description="Polar residues" evidence="13">
    <location>
        <begin position="187"/>
        <end position="207"/>
    </location>
</feature>
<dbReference type="OrthoDB" id="5428259at2759"/>
<evidence type="ECO:0000256" key="7">
    <source>
        <dbReference type="ARBA" id="ARBA00022723"/>
    </source>
</evidence>
<keyword evidence="9" id="KW-0862">Zinc</keyword>
<keyword evidence="8" id="KW-0677">Repeat</keyword>
<keyword evidence="5" id="KW-0637">Prenyltransferase</keyword>
<feature type="compositionally biased region" description="Low complexity" evidence="13">
    <location>
        <begin position="174"/>
        <end position="186"/>
    </location>
</feature>
<dbReference type="EC" id="2.5.1.60" evidence="4"/>
<name>A0A0D2WH44_CAPO3</name>
<dbReference type="STRING" id="595528.A0A0D2WH44"/>
<dbReference type="InterPro" id="IPR008930">
    <property type="entry name" value="Terpenoid_cyclase/PrenylTrfase"/>
</dbReference>
<evidence type="ECO:0000256" key="4">
    <source>
        <dbReference type="ARBA" id="ARBA00012656"/>
    </source>
</evidence>
<evidence type="ECO:0000256" key="9">
    <source>
        <dbReference type="ARBA" id="ARBA00022833"/>
    </source>
</evidence>
<evidence type="ECO:0000256" key="5">
    <source>
        <dbReference type="ARBA" id="ARBA00022602"/>
    </source>
</evidence>
<dbReference type="EMBL" id="KE346360">
    <property type="protein sequence ID" value="KJE88865.1"/>
    <property type="molecule type" value="Genomic_DNA"/>
</dbReference>
<comment type="catalytic activity">
    <reaction evidence="12">
        <text>geranylgeranyl diphosphate + L-cysteinyl-[protein] = S-geranylgeranyl-L-cysteinyl-[protein] + diphosphate</text>
        <dbReference type="Rhea" id="RHEA:21240"/>
        <dbReference type="Rhea" id="RHEA-COMP:10131"/>
        <dbReference type="Rhea" id="RHEA-COMP:11537"/>
        <dbReference type="ChEBI" id="CHEBI:29950"/>
        <dbReference type="ChEBI" id="CHEBI:33019"/>
        <dbReference type="ChEBI" id="CHEBI:57533"/>
        <dbReference type="ChEBI" id="CHEBI:86021"/>
        <dbReference type="EC" id="2.5.1.60"/>
    </reaction>
</comment>
<feature type="domain" description="Prenyltransferase alpha-alpha toroid" evidence="14">
    <location>
        <begin position="208"/>
        <end position="482"/>
    </location>
</feature>
<dbReference type="InParanoid" id="A0A0D2WH44"/>
<dbReference type="InterPro" id="IPR045089">
    <property type="entry name" value="PGGT1B-like"/>
</dbReference>
<dbReference type="GO" id="GO:0004663">
    <property type="term" value="F:Rab geranylgeranyltransferase activity"/>
    <property type="evidence" value="ECO:0007669"/>
    <property type="project" value="UniProtKB-EC"/>
</dbReference>
<evidence type="ECO:0000256" key="2">
    <source>
        <dbReference type="ARBA" id="ARBA00010497"/>
    </source>
</evidence>
<reference evidence="16" key="1">
    <citation type="submission" date="2011-02" db="EMBL/GenBank/DDBJ databases">
        <title>The Genome Sequence of Capsaspora owczarzaki ATCC 30864.</title>
        <authorList>
            <person name="Russ C."/>
            <person name="Cuomo C."/>
            <person name="Burger G."/>
            <person name="Gray M.W."/>
            <person name="Holland P.W.H."/>
            <person name="King N."/>
            <person name="Lang F.B.F."/>
            <person name="Roger A.J."/>
            <person name="Ruiz-Trillo I."/>
            <person name="Young S.K."/>
            <person name="Zeng Q."/>
            <person name="Gargeya S."/>
            <person name="Alvarado L."/>
            <person name="Berlin A."/>
            <person name="Chapman S.B."/>
            <person name="Chen Z."/>
            <person name="Freedman E."/>
            <person name="Gellesch M."/>
            <person name="Goldberg J."/>
            <person name="Griggs A."/>
            <person name="Gujja S."/>
            <person name="Heilman E."/>
            <person name="Heiman D."/>
            <person name="Howarth C."/>
            <person name="Mehta T."/>
            <person name="Neiman D."/>
            <person name="Pearson M."/>
            <person name="Roberts A."/>
            <person name="Saif S."/>
            <person name="Shea T."/>
            <person name="Shenoy N."/>
            <person name="Sisk P."/>
            <person name="Stolte C."/>
            <person name="Sykes S."/>
            <person name="White J."/>
            <person name="Yandava C."/>
            <person name="Haas B."/>
            <person name="Nusbaum C."/>
            <person name="Birren B."/>
        </authorList>
    </citation>
    <scope>NUCLEOTIDE SEQUENCE</scope>
    <source>
        <strain evidence="16">ATCC 30864</strain>
    </source>
</reference>
<accession>A0A0D2WH44</accession>
<dbReference type="GO" id="GO:0005968">
    <property type="term" value="C:Rab-protein geranylgeranyltransferase complex"/>
    <property type="evidence" value="ECO:0007669"/>
    <property type="project" value="TreeGrafter"/>
</dbReference>
<evidence type="ECO:0000313" key="16">
    <source>
        <dbReference type="Proteomes" id="UP000008743"/>
    </source>
</evidence>
<evidence type="ECO:0000256" key="1">
    <source>
        <dbReference type="ARBA" id="ARBA00001947"/>
    </source>
</evidence>
<proteinExistence type="inferred from homology"/>
<evidence type="ECO:0000256" key="10">
    <source>
        <dbReference type="ARBA" id="ARBA00030816"/>
    </source>
</evidence>
<feature type="domain" description="Prenyltransferase alpha-alpha toroid" evidence="14">
    <location>
        <begin position="81"/>
        <end position="154"/>
    </location>
</feature>
<dbReference type="InterPro" id="IPR001330">
    <property type="entry name" value="Prenyltrans"/>
</dbReference>
<protein>
    <recommendedName>
        <fullName evidence="4">protein geranylgeranyltransferase type II</fullName>
        <ecNumber evidence="4">2.5.1.60</ecNumber>
    </recommendedName>
    <alternativeName>
        <fullName evidence="10">Geranylgeranyl transferase type II subunit beta</fullName>
    </alternativeName>
    <alternativeName>
        <fullName evidence="11">Type II protein geranyl-geranyltransferase subunit beta</fullName>
    </alternativeName>
</protein>
<dbReference type="CDD" id="cd02894">
    <property type="entry name" value="GGTase-II"/>
    <property type="match status" value="1"/>
</dbReference>
<comment type="similarity">
    <text evidence="2">Belongs to the protein prenyltransferase subunit beta family.</text>
</comment>
<gene>
    <name evidence="15" type="ORF">CAOG_000441</name>
</gene>
<comment type="subunit">
    <text evidence="3">Heterodimer of an alpha and a beta subunit.</text>
</comment>
<keyword evidence="16" id="KW-1185">Reference proteome</keyword>
<dbReference type="PANTHER" id="PTHR11774">
    <property type="entry name" value="GERANYLGERANYL TRANSFERASE TYPE BETA SUBUNIT"/>
    <property type="match status" value="1"/>
</dbReference>
<dbReference type="PhylomeDB" id="A0A0D2WH44"/>
<evidence type="ECO:0000256" key="12">
    <source>
        <dbReference type="ARBA" id="ARBA00047658"/>
    </source>
</evidence>
<dbReference type="GO" id="GO:0046872">
    <property type="term" value="F:metal ion binding"/>
    <property type="evidence" value="ECO:0007669"/>
    <property type="project" value="UniProtKB-KW"/>
</dbReference>
<evidence type="ECO:0000259" key="14">
    <source>
        <dbReference type="Pfam" id="PF00432"/>
    </source>
</evidence>
<evidence type="ECO:0000256" key="3">
    <source>
        <dbReference type="ARBA" id="ARBA00011355"/>
    </source>
</evidence>
<dbReference type="AlphaFoldDB" id="A0A0D2WH44"/>
<dbReference type="Gene3D" id="1.50.10.20">
    <property type="match status" value="1"/>
</dbReference>
<dbReference type="FunFam" id="1.50.10.20:FF:000012">
    <property type="entry name" value="Geranylgeranyl transferase type-2 subunit beta"/>
    <property type="match status" value="1"/>
</dbReference>
<organism evidence="15 16">
    <name type="scientific">Capsaspora owczarzaki (strain ATCC 30864)</name>
    <dbReference type="NCBI Taxonomy" id="595528"/>
    <lineage>
        <taxon>Eukaryota</taxon>
        <taxon>Filasterea</taxon>
        <taxon>Capsaspora</taxon>
    </lineage>
</organism>
<feature type="region of interest" description="Disordered" evidence="13">
    <location>
        <begin position="174"/>
        <end position="208"/>
    </location>
</feature>
<keyword evidence="6 15" id="KW-0808">Transferase</keyword>
<evidence type="ECO:0000256" key="6">
    <source>
        <dbReference type="ARBA" id="ARBA00022679"/>
    </source>
</evidence>
<dbReference type="eggNOG" id="KOG0366">
    <property type="taxonomic scope" value="Eukaryota"/>
</dbReference>
<dbReference type="InterPro" id="IPR026873">
    <property type="entry name" value="Ptb1"/>
</dbReference>
<keyword evidence="7" id="KW-0479">Metal-binding</keyword>
<dbReference type="GO" id="GO:0072657">
    <property type="term" value="P:protein localization to membrane"/>
    <property type="evidence" value="ECO:0007669"/>
    <property type="project" value="UniProtKB-ARBA"/>
</dbReference>
<dbReference type="SUPFAM" id="SSF48239">
    <property type="entry name" value="Terpenoid cyclases/Protein prenyltransferases"/>
    <property type="match status" value="1"/>
</dbReference>